<keyword evidence="6" id="KW-0808">Transferase</keyword>
<dbReference type="SUPFAM" id="SSF55890">
    <property type="entry name" value="Sporulation response regulatory protein Spo0B"/>
    <property type="match status" value="1"/>
</dbReference>
<evidence type="ECO:0000256" key="1">
    <source>
        <dbReference type="ARBA" id="ARBA00000085"/>
    </source>
</evidence>
<dbReference type="CDD" id="cd00130">
    <property type="entry name" value="PAS"/>
    <property type="match status" value="1"/>
</dbReference>
<comment type="caution">
    <text evidence="16">The sequence shown here is derived from an EMBL/GenBank/DDBJ whole genome shotgun (WGS) entry which is preliminary data.</text>
</comment>
<comment type="subcellular location">
    <subcellularLocation>
        <location evidence="2">Cell membrane</location>
        <topology evidence="2">Multi-pass membrane protein</topology>
    </subcellularLocation>
</comment>
<evidence type="ECO:0000256" key="5">
    <source>
        <dbReference type="ARBA" id="ARBA00022553"/>
    </source>
</evidence>
<dbReference type="PANTHER" id="PTHR44936:SF9">
    <property type="entry name" value="SENSOR PROTEIN CREC"/>
    <property type="match status" value="1"/>
</dbReference>
<evidence type="ECO:0000256" key="10">
    <source>
        <dbReference type="ARBA" id="ARBA00022840"/>
    </source>
</evidence>
<dbReference type="InterPro" id="IPR029151">
    <property type="entry name" value="Sensor-like_sf"/>
</dbReference>
<feature type="transmembrane region" description="Helical" evidence="14">
    <location>
        <begin position="6"/>
        <end position="27"/>
    </location>
</feature>
<keyword evidence="9 16" id="KW-0418">Kinase</keyword>
<dbReference type="InterPro" id="IPR033463">
    <property type="entry name" value="sCache_3"/>
</dbReference>
<dbReference type="SUPFAM" id="SSF103190">
    <property type="entry name" value="Sensory domain-like"/>
    <property type="match status" value="1"/>
</dbReference>
<dbReference type="GO" id="GO:0000155">
    <property type="term" value="F:phosphorelay sensor kinase activity"/>
    <property type="evidence" value="ECO:0007669"/>
    <property type="project" value="InterPro"/>
</dbReference>
<dbReference type="Pfam" id="PF08448">
    <property type="entry name" value="PAS_4"/>
    <property type="match status" value="1"/>
</dbReference>
<keyword evidence="11 14" id="KW-1133">Transmembrane helix</keyword>
<evidence type="ECO:0000313" key="17">
    <source>
        <dbReference type="Proteomes" id="UP000461585"/>
    </source>
</evidence>
<keyword evidence="12" id="KW-0902">Two-component regulatory system</keyword>
<dbReference type="InterPro" id="IPR036890">
    <property type="entry name" value="HATPase_C_sf"/>
</dbReference>
<evidence type="ECO:0000313" key="16">
    <source>
        <dbReference type="EMBL" id="NDL66567.1"/>
    </source>
</evidence>
<keyword evidence="10" id="KW-0067">ATP-binding</keyword>
<dbReference type="GO" id="GO:0005524">
    <property type="term" value="F:ATP binding"/>
    <property type="evidence" value="ECO:0007669"/>
    <property type="project" value="UniProtKB-KW"/>
</dbReference>
<proteinExistence type="predicted"/>
<protein>
    <recommendedName>
        <fullName evidence="3">histidine kinase</fullName>
        <ecNumber evidence="3">2.7.13.3</ecNumber>
    </recommendedName>
</protein>
<dbReference type="SUPFAM" id="SSF55785">
    <property type="entry name" value="PYP-like sensor domain (PAS domain)"/>
    <property type="match status" value="1"/>
</dbReference>
<dbReference type="Gene3D" id="1.10.287.130">
    <property type="match status" value="1"/>
</dbReference>
<dbReference type="Gene3D" id="3.30.450.20">
    <property type="entry name" value="PAS domain"/>
    <property type="match status" value="2"/>
</dbReference>
<feature type="transmembrane region" description="Helical" evidence="14">
    <location>
        <begin position="171"/>
        <end position="191"/>
    </location>
</feature>
<evidence type="ECO:0000259" key="15">
    <source>
        <dbReference type="PROSITE" id="PS50109"/>
    </source>
</evidence>
<dbReference type="InterPro" id="IPR050980">
    <property type="entry name" value="2C_sensor_his_kinase"/>
</dbReference>
<evidence type="ECO:0000256" key="9">
    <source>
        <dbReference type="ARBA" id="ARBA00022777"/>
    </source>
</evidence>
<dbReference type="GO" id="GO:0005886">
    <property type="term" value="C:plasma membrane"/>
    <property type="evidence" value="ECO:0007669"/>
    <property type="project" value="UniProtKB-SubCell"/>
</dbReference>
<dbReference type="InterPro" id="IPR004358">
    <property type="entry name" value="Sig_transdc_His_kin-like_C"/>
</dbReference>
<dbReference type="RefSeq" id="WP_162369295.1">
    <property type="nucleotide sequence ID" value="NZ_JAAEEH010000003.1"/>
</dbReference>
<evidence type="ECO:0000256" key="11">
    <source>
        <dbReference type="ARBA" id="ARBA00022989"/>
    </source>
</evidence>
<evidence type="ECO:0000256" key="13">
    <source>
        <dbReference type="ARBA" id="ARBA00023136"/>
    </source>
</evidence>
<dbReference type="SMART" id="SM00387">
    <property type="entry name" value="HATPase_c"/>
    <property type="match status" value="1"/>
</dbReference>
<dbReference type="SUPFAM" id="SSF55874">
    <property type="entry name" value="ATPase domain of HSP90 chaperone/DNA topoisomerase II/histidine kinase"/>
    <property type="match status" value="1"/>
</dbReference>
<dbReference type="InterPro" id="IPR035965">
    <property type="entry name" value="PAS-like_dom_sf"/>
</dbReference>
<keyword evidence="4" id="KW-1003">Cell membrane</keyword>
<accession>A0A7X5HTV8</accession>
<dbReference type="InterPro" id="IPR016120">
    <property type="entry name" value="Sig_transdc_His_kin_SpoOB"/>
</dbReference>
<name>A0A7X5HTV8_9FIRM</name>
<keyword evidence="5" id="KW-0597">Phosphoprotein</keyword>
<dbReference type="Proteomes" id="UP000461585">
    <property type="component" value="Unassembled WGS sequence"/>
</dbReference>
<dbReference type="InterPro" id="IPR000014">
    <property type="entry name" value="PAS"/>
</dbReference>
<dbReference type="PROSITE" id="PS50109">
    <property type="entry name" value="HIS_KIN"/>
    <property type="match status" value="1"/>
</dbReference>
<feature type="domain" description="Histidine kinase" evidence="15">
    <location>
        <begin position="331"/>
        <end position="523"/>
    </location>
</feature>
<organism evidence="16 17">
    <name type="scientific">Anaerotalea alkaliphila</name>
    <dbReference type="NCBI Taxonomy" id="2662126"/>
    <lineage>
        <taxon>Bacteria</taxon>
        <taxon>Bacillati</taxon>
        <taxon>Bacillota</taxon>
        <taxon>Clostridia</taxon>
        <taxon>Eubacteriales</taxon>
        <taxon>Anaerotalea</taxon>
    </lineage>
</organism>
<evidence type="ECO:0000256" key="4">
    <source>
        <dbReference type="ARBA" id="ARBA00022475"/>
    </source>
</evidence>
<keyword evidence="17" id="KW-1185">Reference proteome</keyword>
<dbReference type="NCBIfam" id="TIGR00229">
    <property type="entry name" value="sensory_box"/>
    <property type="match status" value="1"/>
</dbReference>
<dbReference type="Gene3D" id="3.30.565.10">
    <property type="entry name" value="Histidine kinase-like ATPase, C-terminal domain"/>
    <property type="match status" value="1"/>
</dbReference>
<dbReference type="InterPro" id="IPR005467">
    <property type="entry name" value="His_kinase_dom"/>
</dbReference>
<dbReference type="AlphaFoldDB" id="A0A7X5HTV8"/>
<keyword evidence="13 14" id="KW-0472">Membrane</keyword>
<dbReference type="PANTHER" id="PTHR44936">
    <property type="entry name" value="SENSOR PROTEIN CREC"/>
    <property type="match status" value="1"/>
</dbReference>
<comment type="catalytic activity">
    <reaction evidence="1">
        <text>ATP + protein L-histidine = ADP + protein N-phospho-L-histidine.</text>
        <dbReference type="EC" id="2.7.13.3"/>
    </reaction>
</comment>
<evidence type="ECO:0000256" key="8">
    <source>
        <dbReference type="ARBA" id="ARBA00022741"/>
    </source>
</evidence>
<dbReference type="Pfam" id="PF14689">
    <property type="entry name" value="SPOB_a"/>
    <property type="match status" value="1"/>
</dbReference>
<evidence type="ECO:0000256" key="14">
    <source>
        <dbReference type="SAM" id="Phobius"/>
    </source>
</evidence>
<dbReference type="Pfam" id="PF02518">
    <property type="entry name" value="HATPase_c"/>
    <property type="match status" value="1"/>
</dbReference>
<evidence type="ECO:0000256" key="7">
    <source>
        <dbReference type="ARBA" id="ARBA00022692"/>
    </source>
</evidence>
<dbReference type="EMBL" id="JAAEEH010000003">
    <property type="protein sequence ID" value="NDL66567.1"/>
    <property type="molecule type" value="Genomic_DNA"/>
</dbReference>
<keyword evidence="7 14" id="KW-0812">Transmembrane</keyword>
<reference evidence="16 17" key="1">
    <citation type="submission" date="2020-01" db="EMBL/GenBank/DDBJ databases">
        <title>Anaeroalcalibacter tamaniensis gen. nov., sp. nov., moderately halophilic strictly anaerobic fermenter bacterium from mud volcano of Taman peninsula.</title>
        <authorList>
            <person name="Frolova A."/>
            <person name="Merkel A.Y."/>
            <person name="Slobodkin A.I."/>
        </authorList>
    </citation>
    <scope>NUCLEOTIDE SEQUENCE [LARGE SCALE GENOMIC DNA]</scope>
    <source>
        <strain evidence="16 17">F-3ap</strain>
    </source>
</reference>
<dbReference type="PRINTS" id="PR00344">
    <property type="entry name" value="BCTRLSENSOR"/>
</dbReference>
<dbReference type="EC" id="2.7.13.3" evidence="3"/>
<evidence type="ECO:0000256" key="2">
    <source>
        <dbReference type="ARBA" id="ARBA00004651"/>
    </source>
</evidence>
<keyword evidence="8" id="KW-0547">Nucleotide-binding</keyword>
<evidence type="ECO:0000256" key="6">
    <source>
        <dbReference type="ARBA" id="ARBA00022679"/>
    </source>
</evidence>
<dbReference type="InterPro" id="IPR039506">
    <property type="entry name" value="SPOB_a"/>
</dbReference>
<evidence type="ECO:0000256" key="12">
    <source>
        <dbReference type="ARBA" id="ARBA00023012"/>
    </source>
</evidence>
<dbReference type="InterPro" id="IPR013656">
    <property type="entry name" value="PAS_4"/>
</dbReference>
<dbReference type="InterPro" id="IPR003594">
    <property type="entry name" value="HATPase_dom"/>
</dbReference>
<gene>
    <name evidence="16" type="ORF">GXN74_02230</name>
</gene>
<evidence type="ECO:0000256" key="3">
    <source>
        <dbReference type="ARBA" id="ARBA00012438"/>
    </source>
</evidence>
<dbReference type="Pfam" id="PF17203">
    <property type="entry name" value="sCache_3_2"/>
    <property type="match status" value="1"/>
</dbReference>
<sequence>MKLQTKITGVFSLVLVLLFLVLAWMVFGNVRSTLHDQMGSSAMDLAVTVASMEGVQEALGTGTNQAWVQEQVESFRSQTRYQYIIVMDMEGIQYSYPYEAGLGKKYRNGGEERVLRFGEAYVSADDNALIAAIRAFAPVRHEGRQVGAVLVGLLTKQVYEENRGNRQKLEAILLLGLVAGIGISGFLAYNIKKSIYGLEPKEIALLLGQRDLILASLSRGIVAVDRQGKVILMNGMAKRTFGAEDAIGLPVENLHREFGRALLEAMEAEGKAGQREIALGMGRILLCSYCPMADPKGGLTGVVASFENLTDAKRLAEELTGYKNMVQALRAQNHEFLNRLHTIGGLVQLEEYEEVMDYILRVSEDVENVSEILSKRIRESHVAALLLAKYHKVTEAKISLQIHPESRLERIPDGISADGVCSILGNLLDNAQEALEGTSNPWIRVLVEEGREALEIRVDNNGPPIPPDLGDRIFEAGATTRGGERGMGMKIVKDLVDRAGGRIDWENPSGGGVRWSVDLPWESCWSGRCMDG</sequence>